<proteinExistence type="predicted"/>
<dbReference type="OrthoDB" id="2965948at2"/>
<dbReference type="Proteomes" id="UP000027931">
    <property type="component" value="Unassembled WGS sequence"/>
</dbReference>
<protein>
    <submittedName>
        <fullName evidence="1">Uncharacterized protein</fullName>
    </submittedName>
</protein>
<evidence type="ECO:0000313" key="1">
    <source>
        <dbReference type="EMBL" id="KEO83842.1"/>
    </source>
</evidence>
<organism evidence="1 2">
    <name type="scientific">Tumebacillus flagellatus</name>
    <dbReference type="NCBI Taxonomy" id="1157490"/>
    <lineage>
        <taxon>Bacteria</taxon>
        <taxon>Bacillati</taxon>
        <taxon>Bacillota</taxon>
        <taxon>Bacilli</taxon>
        <taxon>Bacillales</taxon>
        <taxon>Alicyclobacillaceae</taxon>
        <taxon>Tumebacillus</taxon>
    </lineage>
</organism>
<name>A0A074MDA3_9BACL</name>
<reference evidence="1 2" key="1">
    <citation type="journal article" date="2013" name="Int. J. Syst. Evol. Microbiol.">
        <title>Tumebacillus flagellatus sp. nov., an alpha-amylase/pullulanase-producing bacterium isolated from cassava wastewater.</title>
        <authorList>
            <person name="Wang Q."/>
            <person name="Xie N."/>
            <person name="Qin Y."/>
            <person name="Shen N."/>
            <person name="Zhu J."/>
            <person name="Mi H."/>
            <person name="Huang R."/>
        </authorList>
    </citation>
    <scope>NUCLEOTIDE SEQUENCE [LARGE SCALE GENOMIC DNA]</scope>
    <source>
        <strain evidence="1 2">GST4</strain>
    </source>
</reference>
<comment type="caution">
    <text evidence="1">The sequence shown here is derived from an EMBL/GenBank/DDBJ whole genome shotgun (WGS) entry which is preliminary data.</text>
</comment>
<dbReference type="eggNOG" id="ENOG5032K8T">
    <property type="taxonomic scope" value="Bacteria"/>
</dbReference>
<dbReference type="EMBL" id="JMIR01000008">
    <property type="protein sequence ID" value="KEO83842.1"/>
    <property type="molecule type" value="Genomic_DNA"/>
</dbReference>
<gene>
    <name evidence="1" type="ORF">EL26_07960</name>
</gene>
<dbReference type="RefSeq" id="WP_052036111.1">
    <property type="nucleotide sequence ID" value="NZ_JMIR01000008.1"/>
</dbReference>
<keyword evidence="2" id="KW-1185">Reference proteome</keyword>
<dbReference type="AlphaFoldDB" id="A0A074MDA3"/>
<dbReference type="STRING" id="1157490.EL26_07960"/>
<evidence type="ECO:0000313" key="2">
    <source>
        <dbReference type="Proteomes" id="UP000027931"/>
    </source>
</evidence>
<accession>A0A074MDA3</accession>
<sequence length="98" mass="11334">MKQNPSVQPTDAMTNSANMAFRVPVFLSHPSMLNNVQTEFLHQLIRKLEKALLFPRTLPDTEQSPEKTLTSVRRLVHIRNGLPEFQYRCNSHDDLRCS</sequence>